<dbReference type="SUPFAM" id="SSF109998">
    <property type="entry name" value="Triger factor/SurA peptide-binding domain-like"/>
    <property type="match status" value="1"/>
</dbReference>
<evidence type="ECO:0000313" key="13">
    <source>
        <dbReference type="Proteomes" id="UP000253370"/>
    </source>
</evidence>
<dbReference type="Pfam" id="PF13616">
    <property type="entry name" value="Rotamase_3"/>
    <property type="match status" value="1"/>
</dbReference>
<dbReference type="EMBL" id="QNTQ01000023">
    <property type="protein sequence ID" value="RBI83006.1"/>
    <property type="molecule type" value="Genomic_DNA"/>
</dbReference>
<dbReference type="RefSeq" id="WP_113290699.1">
    <property type="nucleotide sequence ID" value="NZ_QNTQ01000023.1"/>
</dbReference>
<dbReference type="InterPro" id="IPR000297">
    <property type="entry name" value="PPIase_PpiC"/>
</dbReference>
<feature type="region of interest" description="Disordered" evidence="9">
    <location>
        <begin position="263"/>
        <end position="283"/>
    </location>
</feature>
<evidence type="ECO:0000313" key="12">
    <source>
        <dbReference type="EMBL" id="RBI83006.1"/>
    </source>
</evidence>
<dbReference type="Proteomes" id="UP000253370">
    <property type="component" value="Unassembled WGS sequence"/>
</dbReference>
<evidence type="ECO:0000256" key="9">
    <source>
        <dbReference type="SAM" id="MobiDB-lite"/>
    </source>
</evidence>
<dbReference type="OrthoDB" id="14196at2"/>
<evidence type="ECO:0000256" key="6">
    <source>
        <dbReference type="ARBA" id="ARBA00030642"/>
    </source>
</evidence>
<keyword evidence="10" id="KW-0732">Signal</keyword>
<accession>A0A365U4K8</accession>
<evidence type="ECO:0000256" key="10">
    <source>
        <dbReference type="SAM" id="SignalP"/>
    </source>
</evidence>
<comment type="similarity">
    <text evidence="2">Belongs to the PpiC/parvulin rotamase family.</text>
</comment>
<proteinExistence type="inferred from homology"/>
<dbReference type="GO" id="GO:0003755">
    <property type="term" value="F:peptidyl-prolyl cis-trans isomerase activity"/>
    <property type="evidence" value="ECO:0007669"/>
    <property type="project" value="UniProtKB-KW"/>
</dbReference>
<evidence type="ECO:0000259" key="11">
    <source>
        <dbReference type="PROSITE" id="PS50198"/>
    </source>
</evidence>
<dbReference type="Gene3D" id="3.10.50.40">
    <property type="match status" value="1"/>
</dbReference>
<name>A0A365U4K8_9RHOB</name>
<dbReference type="InterPro" id="IPR027304">
    <property type="entry name" value="Trigger_fact/SurA_dom_sf"/>
</dbReference>
<dbReference type="PROSITE" id="PS01096">
    <property type="entry name" value="PPIC_PPIASE_1"/>
    <property type="match status" value="1"/>
</dbReference>
<evidence type="ECO:0000256" key="4">
    <source>
        <dbReference type="ARBA" id="ARBA00018370"/>
    </source>
</evidence>
<feature type="domain" description="PpiC" evidence="11">
    <location>
        <begin position="134"/>
        <end position="224"/>
    </location>
</feature>
<feature type="signal peptide" evidence="10">
    <location>
        <begin position="1"/>
        <end position="23"/>
    </location>
</feature>
<feature type="chain" id="PRO_5016594300" description="Parvulin-like PPIase" evidence="10">
    <location>
        <begin position="24"/>
        <end position="283"/>
    </location>
</feature>
<dbReference type="PANTHER" id="PTHR47245">
    <property type="entry name" value="PEPTIDYLPROLYL ISOMERASE"/>
    <property type="match status" value="1"/>
</dbReference>
<evidence type="ECO:0000256" key="3">
    <source>
        <dbReference type="ARBA" id="ARBA00013194"/>
    </source>
</evidence>
<organism evidence="12 13">
    <name type="scientific">Rhodosalinus halophilus</name>
    <dbReference type="NCBI Taxonomy" id="2259333"/>
    <lineage>
        <taxon>Bacteria</taxon>
        <taxon>Pseudomonadati</taxon>
        <taxon>Pseudomonadota</taxon>
        <taxon>Alphaproteobacteria</taxon>
        <taxon>Rhodobacterales</taxon>
        <taxon>Paracoccaceae</taxon>
        <taxon>Rhodosalinus</taxon>
    </lineage>
</organism>
<dbReference type="InterPro" id="IPR046357">
    <property type="entry name" value="PPIase_dom_sf"/>
</dbReference>
<keyword evidence="13" id="KW-1185">Reference proteome</keyword>
<comment type="catalytic activity">
    <reaction evidence="1">
        <text>[protein]-peptidylproline (omega=180) = [protein]-peptidylproline (omega=0)</text>
        <dbReference type="Rhea" id="RHEA:16237"/>
        <dbReference type="Rhea" id="RHEA-COMP:10747"/>
        <dbReference type="Rhea" id="RHEA-COMP:10748"/>
        <dbReference type="ChEBI" id="CHEBI:83833"/>
        <dbReference type="ChEBI" id="CHEBI:83834"/>
        <dbReference type="EC" id="5.2.1.8"/>
    </reaction>
</comment>
<dbReference type="EC" id="5.2.1.8" evidence="3"/>
<evidence type="ECO:0000256" key="8">
    <source>
        <dbReference type="PROSITE-ProRule" id="PRU00278"/>
    </source>
</evidence>
<dbReference type="PANTHER" id="PTHR47245:SF2">
    <property type="entry name" value="PEPTIDYL-PROLYL CIS-TRANS ISOMERASE HP_0175-RELATED"/>
    <property type="match status" value="1"/>
</dbReference>
<evidence type="ECO:0000256" key="7">
    <source>
        <dbReference type="ARBA" id="ARBA00031484"/>
    </source>
</evidence>
<sequence>MHTLTRPIAAALTAFALAGPAAAQDAPALDTVVATVNGDEITLGHMVAARSSLPQQYQQLPDDVLFNALLDQLVQQTLLSQTEEELSGMAEMALENERRMLGAAQAIEGIVGESVTEEALQAAYEARYADAEPGTEYNASHILVETQELAQQLIEELEGGADFAALAEEHSTGPSGPSGGSLGWFGEGAMVEPFQNAVQEMAPGTVRNEPVQTQFGWHVIRLNETRPAEAPALDEVRGELAEEIRQAAVDDRLQALRDAAQIDRSGAESLDPSALSAAGAAQE</sequence>
<evidence type="ECO:0000256" key="2">
    <source>
        <dbReference type="ARBA" id="ARBA00007656"/>
    </source>
</evidence>
<dbReference type="InterPro" id="IPR023058">
    <property type="entry name" value="PPIase_PpiC_CS"/>
</dbReference>
<dbReference type="SUPFAM" id="SSF54534">
    <property type="entry name" value="FKBP-like"/>
    <property type="match status" value="1"/>
</dbReference>
<dbReference type="AlphaFoldDB" id="A0A365U4K8"/>
<comment type="caution">
    <text evidence="12">The sequence shown here is derived from an EMBL/GenBank/DDBJ whole genome shotgun (WGS) entry which is preliminary data.</text>
</comment>
<reference evidence="12 13" key="1">
    <citation type="submission" date="2018-07" db="EMBL/GenBank/DDBJ databases">
        <title>Rhodosalinus sp. strain E84T genomic sequence and assembly.</title>
        <authorList>
            <person name="Liu Z.-W."/>
            <person name="Lu D.-C."/>
        </authorList>
    </citation>
    <scope>NUCLEOTIDE SEQUENCE [LARGE SCALE GENOMIC DNA]</scope>
    <source>
        <strain evidence="12 13">E84</strain>
    </source>
</reference>
<gene>
    <name evidence="12" type="ORF">DRV85_17120</name>
</gene>
<evidence type="ECO:0000256" key="5">
    <source>
        <dbReference type="ARBA" id="ARBA00023110"/>
    </source>
</evidence>
<protein>
    <recommendedName>
        <fullName evidence="4">Parvulin-like PPIase</fullName>
        <ecNumber evidence="3">5.2.1.8</ecNumber>
    </recommendedName>
    <alternativeName>
        <fullName evidence="6">Peptidyl-prolyl cis-trans isomerase plp</fullName>
    </alternativeName>
    <alternativeName>
        <fullName evidence="7">Rotamase plp</fullName>
    </alternativeName>
</protein>
<keyword evidence="8 12" id="KW-0413">Isomerase</keyword>
<evidence type="ECO:0000256" key="1">
    <source>
        <dbReference type="ARBA" id="ARBA00000971"/>
    </source>
</evidence>
<dbReference type="InterPro" id="IPR050245">
    <property type="entry name" value="PrsA_foldase"/>
</dbReference>
<dbReference type="PROSITE" id="PS50198">
    <property type="entry name" value="PPIC_PPIASE_2"/>
    <property type="match status" value="1"/>
</dbReference>
<dbReference type="Gene3D" id="1.10.4030.10">
    <property type="entry name" value="Porin chaperone SurA, peptide-binding domain"/>
    <property type="match status" value="1"/>
</dbReference>
<keyword evidence="5 8" id="KW-0697">Rotamase</keyword>